<organism evidence="1">
    <name type="scientific">marine sediment metagenome</name>
    <dbReference type="NCBI Taxonomy" id="412755"/>
    <lineage>
        <taxon>unclassified sequences</taxon>
        <taxon>metagenomes</taxon>
        <taxon>ecological metagenomes</taxon>
    </lineage>
</organism>
<sequence>MNIRLWEMDNGDLIRLDNIECIGPIKETDVRSPECLHKYYFF</sequence>
<proteinExistence type="predicted"/>
<name>A0A0F9HN22_9ZZZZ</name>
<dbReference type="EMBL" id="LAZR01022083">
    <property type="protein sequence ID" value="KKL83100.1"/>
    <property type="molecule type" value="Genomic_DNA"/>
</dbReference>
<reference evidence="1" key="1">
    <citation type="journal article" date="2015" name="Nature">
        <title>Complex archaea that bridge the gap between prokaryotes and eukaryotes.</title>
        <authorList>
            <person name="Spang A."/>
            <person name="Saw J.H."/>
            <person name="Jorgensen S.L."/>
            <person name="Zaremba-Niedzwiedzka K."/>
            <person name="Martijn J."/>
            <person name="Lind A.E."/>
            <person name="van Eijk R."/>
            <person name="Schleper C."/>
            <person name="Guy L."/>
            <person name="Ettema T.J."/>
        </authorList>
    </citation>
    <scope>NUCLEOTIDE SEQUENCE</scope>
</reference>
<gene>
    <name evidence="1" type="ORF">LCGC14_1978190</name>
</gene>
<accession>A0A0F9HN22</accession>
<comment type="caution">
    <text evidence="1">The sequence shown here is derived from an EMBL/GenBank/DDBJ whole genome shotgun (WGS) entry which is preliminary data.</text>
</comment>
<evidence type="ECO:0000313" key="1">
    <source>
        <dbReference type="EMBL" id="KKL83100.1"/>
    </source>
</evidence>
<protein>
    <submittedName>
        <fullName evidence="1">Uncharacterized protein</fullName>
    </submittedName>
</protein>
<dbReference type="AlphaFoldDB" id="A0A0F9HN22"/>
<feature type="non-terminal residue" evidence="1">
    <location>
        <position position="42"/>
    </location>
</feature>